<dbReference type="AlphaFoldDB" id="A0A381WEY2"/>
<sequence>MLDLKSQGELFLGNNTWSARVVFFLSSRSSSVIVIFVIVSILLIYPLIDLAPTQQASPNPPGDVYDMQADIDAKFPTPVHFATYVLEARDGDVLTSDVLLEFKENRDRLFALDKKGELSAGTLINQPYLFSYFDTDIGLSVTGISSILDPIDLTLMRMGANLATASDREI</sequence>
<keyword evidence="1" id="KW-0472">Membrane</keyword>
<reference evidence="2" key="1">
    <citation type="submission" date="2018-05" db="EMBL/GenBank/DDBJ databases">
        <authorList>
            <person name="Lanie J.A."/>
            <person name="Ng W.-L."/>
            <person name="Kazmierczak K.M."/>
            <person name="Andrzejewski T.M."/>
            <person name="Davidsen T.M."/>
            <person name="Wayne K.J."/>
            <person name="Tettelin H."/>
            <person name="Glass J.I."/>
            <person name="Rusch D."/>
            <person name="Podicherti R."/>
            <person name="Tsui H.-C.T."/>
            <person name="Winkler M.E."/>
        </authorList>
    </citation>
    <scope>NUCLEOTIDE SEQUENCE</scope>
</reference>
<keyword evidence="1" id="KW-0812">Transmembrane</keyword>
<accession>A0A381WEY2</accession>
<feature type="transmembrane region" description="Helical" evidence="1">
    <location>
        <begin position="21"/>
        <end position="48"/>
    </location>
</feature>
<name>A0A381WEY2_9ZZZZ</name>
<gene>
    <name evidence="2" type="ORF">METZ01_LOCUS103725</name>
</gene>
<keyword evidence="1" id="KW-1133">Transmembrane helix</keyword>
<organism evidence="2">
    <name type="scientific">marine metagenome</name>
    <dbReference type="NCBI Taxonomy" id="408172"/>
    <lineage>
        <taxon>unclassified sequences</taxon>
        <taxon>metagenomes</taxon>
        <taxon>ecological metagenomes</taxon>
    </lineage>
</organism>
<dbReference type="EMBL" id="UINC01011538">
    <property type="protein sequence ID" value="SVA50871.1"/>
    <property type="molecule type" value="Genomic_DNA"/>
</dbReference>
<feature type="non-terminal residue" evidence="2">
    <location>
        <position position="170"/>
    </location>
</feature>
<evidence type="ECO:0000256" key="1">
    <source>
        <dbReference type="SAM" id="Phobius"/>
    </source>
</evidence>
<evidence type="ECO:0000313" key="2">
    <source>
        <dbReference type="EMBL" id="SVA50871.1"/>
    </source>
</evidence>
<protein>
    <submittedName>
        <fullName evidence="2">Uncharacterized protein</fullName>
    </submittedName>
</protein>
<proteinExistence type="predicted"/>